<dbReference type="EMBL" id="LVHF01000029">
    <property type="protein sequence ID" value="OAN13327.1"/>
    <property type="molecule type" value="Genomic_DNA"/>
</dbReference>
<proteinExistence type="predicted"/>
<protein>
    <recommendedName>
        <fullName evidence="1">DUF4427 domain-containing protein</fullName>
    </recommendedName>
</protein>
<sequence length="417" mass="47700">MKNNVRFDLSNYLIHFYRDVDLLSDDAIAFPEHMGFDNICYETNLDALFLLRCSIRKGRIWASWSYRNGKPTIYGYNPAVCFTDMPVAAFFQTSFERKARGEKISQHALCIPKPQGFAYGARPVIYALTDSNVTVTTSHCGQIRVIDTNKLPLSEQYRYVAYDPCRPIPLDWSHEREWRWSYKGDLSQYFSELEDGVLEDERFIPALNLNVNSFNGLGVIVENSKEAKMILHDIIRLVDQKIIPLGFYEFILVSEALSDISKIINPAGLNSEIAKAQIDLSPYFVSRQKDADYLNNQIGKIANTVRENSKGTPSEVFEYGTAWVWVLDNTSNLARLLIQTDRMIVSQEGRYLIKLPEFEVDCSLSDKEKMCEEVAQLLSAEYGVECVYYSVTSSSNENSVPFYAGDHDGNLFYNRSY</sequence>
<dbReference type="AlphaFoldDB" id="A0A178K881"/>
<keyword evidence="3" id="KW-1185">Reference proteome</keyword>
<evidence type="ECO:0000259" key="1">
    <source>
        <dbReference type="Pfam" id="PF14468"/>
    </source>
</evidence>
<dbReference type="OrthoDB" id="2451827at2"/>
<dbReference type="Pfam" id="PF14468">
    <property type="entry name" value="DUF4427"/>
    <property type="match status" value="1"/>
</dbReference>
<evidence type="ECO:0000313" key="3">
    <source>
        <dbReference type="Proteomes" id="UP000078503"/>
    </source>
</evidence>
<comment type="caution">
    <text evidence="2">The sequence shown here is derived from an EMBL/GenBank/DDBJ whole genome shotgun (WGS) entry which is preliminary data.</text>
</comment>
<dbReference type="Proteomes" id="UP000078503">
    <property type="component" value="Unassembled WGS sequence"/>
</dbReference>
<feature type="domain" description="DUF4427" evidence="1">
    <location>
        <begin position="312"/>
        <end position="414"/>
    </location>
</feature>
<name>A0A178K881_9GAMM</name>
<dbReference type="STRING" id="858640.A3K86_16885"/>
<evidence type="ECO:0000313" key="2">
    <source>
        <dbReference type="EMBL" id="OAN13327.1"/>
    </source>
</evidence>
<accession>A0A178K881</accession>
<gene>
    <name evidence="2" type="ORF">A3K86_16885</name>
</gene>
<reference evidence="2 3" key="1">
    <citation type="submission" date="2016-03" db="EMBL/GenBank/DDBJ databases">
        <title>Photobacterium proteolyticum sp. nov. a protease producing bacterium isolated from ocean sediments of Laizhou Bay.</title>
        <authorList>
            <person name="Li Y."/>
        </authorList>
    </citation>
    <scope>NUCLEOTIDE SEQUENCE [LARGE SCALE GENOMIC DNA]</scope>
    <source>
        <strain evidence="2 3">R-40508</strain>
    </source>
</reference>
<dbReference type="RefSeq" id="WP_068333814.1">
    <property type="nucleotide sequence ID" value="NZ_LVHF01000029.1"/>
</dbReference>
<organism evidence="2 3">
    <name type="scientific">Photobacterium jeanii</name>
    <dbReference type="NCBI Taxonomy" id="858640"/>
    <lineage>
        <taxon>Bacteria</taxon>
        <taxon>Pseudomonadati</taxon>
        <taxon>Pseudomonadota</taxon>
        <taxon>Gammaproteobacteria</taxon>
        <taxon>Vibrionales</taxon>
        <taxon>Vibrionaceae</taxon>
        <taxon>Photobacterium</taxon>
    </lineage>
</organism>
<dbReference type="InterPro" id="IPR025216">
    <property type="entry name" value="DUF4427"/>
</dbReference>